<comment type="caution">
    <text evidence="2">The sequence shown here is derived from an EMBL/GenBank/DDBJ whole genome shotgun (WGS) entry which is preliminary data.</text>
</comment>
<evidence type="ECO:0000256" key="1">
    <source>
        <dbReference type="SAM" id="MobiDB-lite"/>
    </source>
</evidence>
<gene>
    <name evidence="2" type="ORF">PT974_01252</name>
</gene>
<feature type="region of interest" description="Disordered" evidence="1">
    <location>
        <begin position="42"/>
        <end position="82"/>
    </location>
</feature>
<proteinExistence type="predicted"/>
<evidence type="ECO:0000313" key="3">
    <source>
        <dbReference type="Proteomes" id="UP001338125"/>
    </source>
</evidence>
<evidence type="ECO:0000313" key="2">
    <source>
        <dbReference type="EMBL" id="KAK5998868.1"/>
    </source>
</evidence>
<sequence>MRCNDCNRNFRGSGVICGCWDFGLGVDGEFVEENAWDITLSGRRSRNTTNNKKKKKKHTRHTRRSPPSRNPGRARQIHCEHH</sequence>
<protein>
    <submittedName>
        <fullName evidence="2">Uncharacterized protein</fullName>
    </submittedName>
</protein>
<dbReference type="Proteomes" id="UP001338125">
    <property type="component" value="Unassembled WGS sequence"/>
</dbReference>
<name>A0ABR0T354_9HYPO</name>
<feature type="compositionally biased region" description="Basic residues" evidence="1">
    <location>
        <begin position="43"/>
        <end position="66"/>
    </location>
</feature>
<keyword evidence="3" id="KW-1185">Reference proteome</keyword>
<accession>A0ABR0T354</accession>
<reference evidence="2 3" key="1">
    <citation type="submission" date="2024-01" db="EMBL/GenBank/DDBJ databases">
        <title>Complete genome of Cladobotryum mycophilum ATHUM6906.</title>
        <authorList>
            <person name="Christinaki A.C."/>
            <person name="Myridakis A.I."/>
            <person name="Kouvelis V.N."/>
        </authorList>
    </citation>
    <scope>NUCLEOTIDE SEQUENCE [LARGE SCALE GENOMIC DNA]</scope>
    <source>
        <strain evidence="2 3">ATHUM6906</strain>
    </source>
</reference>
<organism evidence="2 3">
    <name type="scientific">Cladobotryum mycophilum</name>
    <dbReference type="NCBI Taxonomy" id="491253"/>
    <lineage>
        <taxon>Eukaryota</taxon>
        <taxon>Fungi</taxon>
        <taxon>Dikarya</taxon>
        <taxon>Ascomycota</taxon>
        <taxon>Pezizomycotina</taxon>
        <taxon>Sordariomycetes</taxon>
        <taxon>Hypocreomycetidae</taxon>
        <taxon>Hypocreales</taxon>
        <taxon>Hypocreaceae</taxon>
        <taxon>Cladobotryum</taxon>
    </lineage>
</organism>
<dbReference type="EMBL" id="JAVFKD010000001">
    <property type="protein sequence ID" value="KAK5998868.1"/>
    <property type="molecule type" value="Genomic_DNA"/>
</dbReference>